<evidence type="ECO:0000256" key="4">
    <source>
        <dbReference type="ARBA" id="ARBA00034320"/>
    </source>
</evidence>
<evidence type="ECO:0000313" key="9">
    <source>
        <dbReference type="Proteomes" id="UP000702964"/>
    </source>
</evidence>
<evidence type="ECO:0000256" key="5">
    <source>
        <dbReference type="ARBA" id="ARBA00049117"/>
    </source>
</evidence>
<comment type="similarity">
    <text evidence="4">Belongs to the SIMIBI class G3E GTPase family. ZNG1 subfamily.</text>
</comment>
<proteinExistence type="inferred from homology"/>
<sequence length="345" mass="39083">MRAVPILVLSGFLGSGKTTFLSQILKECNKKGINPAVIMNEVGEVNLDGQMVEEVVPMREMLNGCICCTIRGDLSMELMNLIEEEAPDLVIIESTGVGNPIEILDAITETAMGTAIEIRAYITIVDARDFLHRFGKKKGRTYRLMRDQIRCASVLLLNKSDLVSIEELNQIKEEVAALNPVAPIIPTVQSISSQLDWNLFLESSHNTSMLPYAANVQEEQCIHNHNNHEDGHNHAHHLHDDHHSYEHLMVHTHYFPCSLDKVSFRQMFKMLPDNIYRAKGIFTDTESGKRMMFQYAFKELELFPIQPKGKVQDVAVFIGGHFPKEDITRKLEWIVSTSLKLNTKV</sequence>
<keyword evidence="3" id="KW-0143">Chaperone</keyword>
<reference evidence="8" key="2">
    <citation type="submission" date="2020-02" db="EMBL/GenBank/DDBJ databases">
        <authorList>
            <person name="Studholme D.J."/>
        </authorList>
    </citation>
    <scope>NUCLEOTIDE SEQUENCE</scope>
    <source>
        <strain evidence="8">00238/432</strain>
    </source>
</reference>
<dbReference type="Pfam" id="PF07683">
    <property type="entry name" value="CobW_C"/>
    <property type="match status" value="1"/>
</dbReference>
<dbReference type="InterPro" id="IPR011629">
    <property type="entry name" value="CobW-like_C"/>
</dbReference>
<organism evidence="8 9">
    <name type="scientific">Phytophthora kernoviae 00238/432</name>
    <dbReference type="NCBI Taxonomy" id="1284355"/>
    <lineage>
        <taxon>Eukaryota</taxon>
        <taxon>Sar</taxon>
        <taxon>Stramenopiles</taxon>
        <taxon>Oomycota</taxon>
        <taxon>Peronosporomycetes</taxon>
        <taxon>Peronosporales</taxon>
        <taxon>Peronosporaceae</taxon>
        <taxon>Phytophthora</taxon>
    </lineage>
</organism>
<name>A0A8J4SFS6_9STRA</name>
<comment type="catalytic activity">
    <reaction evidence="5">
        <text>GTP + H2O = GDP + phosphate + H(+)</text>
        <dbReference type="Rhea" id="RHEA:19669"/>
        <dbReference type="ChEBI" id="CHEBI:15377"/>
        <dbReference type="ChEBI" id="CHEBI:15378"/>
        <dbReference type="ChEBI" id="CHEBI:37565"/>
        <dbReference type="ChEBI" id="CHEBI:43474"/>
        <dbReference type="ChEBI" id="CHEBI:58189"/>
    </reaction>
    <physiologicalReaction direction="left-to-right" evidence="5">
        <dbReference type="Rhea" id="RHEA:19670"/>
    </physiologicalReaction>
</comment>
<dbReference type="SUPFAM" id="SSF90002">
    <property type="entry name" value="Hypothetical protein YjiA, C-terminal domain"/>
    <property type="match status" value="1"/>
</dbReference>
<keyword evidence="2" id="KW-0378">Hydrolase</keyword>
<dbReference type="GO" id="GO:0016787">
    <property type="term" value="F:hydrolase activity"/>
    <property type="evidence" value="ECO:0007669"/>
    <property type="project" value="UniProtKB-KW"/>
</dbReference>
<dbReference type="InterPro" id="IPR003495">
    <property type="entry name" value="CobW/HypB/UreG_nucleotide-bd"/>
</dbReference>
<dbReference type="InterPro" id="IPR051316">
    <property type="entry name" value="Zinc-reg_GTPase_activator"/>
</dbReference>
<accession>A0A8J4SFS6</accession>
<evidence type="ECO:0000259" key="7">
    <source>
        <dbReference type="Pfam" id="PF07683"/>
    </source>
</evidence>
<dbReference type="InterPro" id="IPR027417">
    <property type="entry name" value="P-loop_NTPase"/>
</dbReference>
<evidence type="ECO:0000259" key="6">
    <source>
        <dbReference type="Pfam" id="PF02492"/>
    </source>
</evidence>
<protein>
    <recommendedName>
        <fullName evidence="10">CobW C-terminal domain-containing protein</fullName>
    </recommendedName>
</protein>
<reference evidence="8" key="1">
    <citation type="journal article" date="2015" name="Genom Data">
        <title>Draft genome sequences of Phytophthora kernoviae and Phytophthora ramorum lineage EU2 from Scotland.</title>
        <authorList>
            <person name="Sambles C."/>
            <person name="Schlenzig A."/>
            <person name="O'Neill P."/>
            <person name="Grant M."/>
            <person name="Studholme D.J."/>
        </authorList>
    </citation>
    <scope>NUCLEOTIDE SEQUENCE</scope>
    <source>
        <strain evidence="8">00238/432</strain>
    </source>
</reference>
<dbReference type="Gene3D" id="3.40.50.300">
    <property type="entry name" value="P-loop containing nucleotide triphosphate hydrolases"/>
    <property type="match status" value="1"/>
</dbReference>
<evidence type="ECO:0008006" key="10">
    <source>
        <dbReference type="Google" id="ProtNLM"/>
    </source>
</evidence>
<dbReference type="PANTHER" id="PTHR13748">
    <property type="entry name" value="COBW-RELATED"/>
    <property type="match status" value="1"/>
</dbReference>
<dbReference type="CDD" id="cd03112">
    <property type="entry name" value="CobW-like"/>
    <property type="match status" value="1"/>
</dbReference>
<dbReference type="PANTHER" id="PTHR13748:SF62">
    <property type="entry name" value="COBW DOMAIN-CONTAINING PROTEIN"/>
    <property type="match status" value="1"/>
</dbReference>
<feature type="domain" description="CobW C-terminal" evidence="7">
    <location>
        <begin position="258"/>
        <end position="332"/>
    </location>
</feature>
<dbReference type="SUPFAM" id="SSF52540">
    <property type="entry name" value="P-loop containing nucleoside triphosphate hydrolases"/>
    <property type="match status" value="1"/>
</dbReference>
<dbReference type="GO" id="GO:0005737">
    <property type="term" value="C:cytoplasm"/>
    <property type="evidence" value="ECO:0007669"/>
    <property type="project" value="TreeGrafter"/>
</dbReference>
<keyword evidence="1" id="KW-0547">Nucleotide-binding</keyword>
<dbReference type="EMBL" id="AOFI03000011">
    <property type="protein sequence ID" value="KAF4324929.1"/>
    <property type="molecule type" value="Genomic_DNA"/>
</dbReference>
<gene>
    <name evidence="8" type="ORF">G195_001734</name>
</gene>
<dbReference type="AlphaFoldDB" id="A0A8J4SFS6"/>
<evidence type="ECO:0000256" key="1">
    <source>
        <dbReference type="ARBA" id="ARBA00022741"/>
    </source>
</evidence>
<dbReference type="InterPro" id="IPR036627">
    <property type="entry name" value="CobW-likC_sf"/>
</dbReference>
<evidence type="ECO:0000256" key="3">
    <source>
        <dbReference type="ARBA" id="ARBA00023186"/>
    </source>
</evidence>
<dbReference type="Gene3D" id="3.30.1220.10">
    <property type="entry name" value="CobW-like, C-terminal domain"/>
    <property type="match status" value="1"/>
</dbReference>
<feature type="domain" description="CobW/HypB/UreG nucleotide-binding" evidence="6">
    <location>
        <begin position="5"/>
        <end position="185"/>
    </location>
</feature>
<dbReference type="GO" id="GO:0000166">
    <property type="term" value="F:nucleotide binding"/>
    <property type="evidence" value="ECO:0007669"/>
    <property type="project" value="UniProtKB-KW"/>
</dbReference>
<dbReference type="Proteomes" id="UP000702964">
    <property type="component" value="Unassembled WGS sequence"/>
</dbReference>
<evidence type="ECO:0000256" key="2">
    <source>
        <dbReference type="ARBA" id="ARBA00022801"/>
    </source>
</evidence>
<comment type="caution">
    <text evidence="8">The sequence shown here is derived from an EMBL/GenBank/DDBJ whole genome shotgun (WGS) entry which is preliminary data.</text>
</comment>
<evidence type="ECO:0000313" key="8">
    <source>
        <dbReference type="EMBL" id="KAF4324929.1"/>
    </source>
</evidence>
<dbReference type="Pfam" id="PF02492">
    <property type="entry name" value="cobW"/>
    <property type="match status" value="1"/>
</dbReference>